<dbReference type="STRING" id="1841859.GCA_900157385_03268"/>
<gene>
    <name evidence="2" type="ORF">MTAB308_3268</name>
</gene>
<feature type="region of interest" description="Disordered" evidence="1">
    <location>
        <begin position="1"/>
        <end position="31"/>
    </location>
</feature>
<dbReference type="RefSeq" id="WP_077100504.1">
    <property type="nucleotide sequence ID" value="NZ_LT717701.1"/>
</dbReference>
<dbReference type="InterPro" id="IPR019710">
    <property type="entry name" value="DUF4226"/>
</dbReference>
<evidence type="ECO:0000313" key="2">
    <source>
        <dbReference type="EMBL" id="SPM29776.1"/>
    </source>
</evidence>
<proteinExistence type="predicted"/>
<dbReference type="AlphaFoldDB" id="A0A2U3NE34"/>
<dbReference type="EMBL" id="FTRV01000013">
    <property type="protein sequence ID" value="SPM29776.1"/>
    <property type="molecule type" value="Genomic_DNA"/>
</dbReference>
<protein>
    <submittedName>
        <fullName evidence="2">Biofilm regulator BssS</fullName>
    </submittedName>
</protein>
<keyword evidence="3" id="KW-1185">Reference proteome</keyword>
<dbReference type="OrthoDB" id="4640076at2"/>
<organism evidence="2 3">
    <name type="scientific">Mycobacterium terramassiliense</name>
    <dbReference type="NCBI Taxonomy" id="1841859"/>
    <lineage>
        <taxon>Bacteria</taxon>
        <taxon>Bacillati</taxon>
        <taxon>Actinomycetota</taxon>
        <taxon>Actinomycetes</taxon>
        <taxon>Mycobacteriales</taxon>
        <taxon>Mycobacteriaceae</taxon>
        <taxon>Mycobacterium</taxon>
    </lineage>
</organism>
<name>A0A2U3NE34_9MYCO</name>
<accession>A0A2U3NE34</accession>
<sequence>MTNQSLPEQAGPSLGAIKERQSALAGRHSTASDADRALAEVLASAHAATRESLRRLDAIAEEIDRAALQRGDLAADTPMGARELHRFLVDKQREIARVVSDARELGRAKKAVLEGLRAQYPGPAG</sequence>
<reference evidence="2 3" key="1">
    <citation type="submission" date="2017-01" db="EMBL/GenBank/DDBJ databases">
        <authorList>
            <consortium name="Urmite Genomes"/>
        </authorList>
    </citation>
    <scope>NUCLEOTIDE SEQUENCE [LARGE SCALE GENOMIC DNA]</scope>
    <source>
        <strain evidence="2 3">AB308</strain>
    </source>
</reference>
<dbReference type="Pfam" id="PF10774">
    <property type="entry name" value="DUF4226"/>
    <property type="match status" value="1"/>
</dbReference>
<evidence type="ECO:0000313" key="3">
    <source>
        <dbReference type="Proteomes" id="UP000241595"/>
    </source>
</evidence>
<dbReference type="Proteomes" id="UP000241595">
    <property type="component" value="Unassembled WGS sequence"/>
</dbReference>
<evidence type="ECO:0000256" key="1">
    <source>
        <dbReference type="SAM" id="MobiDB-lite"/>
    </source>
</evidence>